<organism evidence="5 6">
    <name type="scientific">Tectimicrobiota bacterium</name>
    <dbReference type="NCBI Taxonomy" id="2528274"/>
    <lineage>
        <taxon>Bacteria</taxon>
        <taxon>Pseudomonadati</taxon>
        <taxon>Nitrospinota/Tectimicrobiota group</taxon>
        <taxon>Candidatus Tectimicrobiota</taxon>
    </lineage>
</organism>
<keyword evidence="3" id="KW-0732">Signal</keyword>
<gene>
    <name evidence="5" type="ORF">HYZ11_04945</name>
</gene>
<dbReference type="GO" id="GO:0030313">
    <property type="term" value="C:cell envelope"/>
    <property type="evidence" value="ECO:0007669"/>
    <property type="project" value="UniProtKB-SubCell"/>
</dbReference>
<dbReference type="PANTHER" id="PTHR46847:SF1">
    <property type="entry name" value="D-ALLOSE-BINDING PERIPLASMIC PROTEIN-RELATED"/>
    <property type="match status" value="1"/>
</dbReference>
<sequence length="343" mass="37362">MTRRKMLWLALLAVPLAMLLLGPVPELWAAEDHYAAAVAAPKVPAGKKIRVVVFIPNGPDPYFQSKWYGYEDEAKRLGVTFQIFDAGGYAFLSKQIQQFEDAIQTKPDAIILNAVSSTGMVPTYKKAVTAKIPVVVDNIALRTPVAVQVMKSDYEIGMLNGAGLAEAIGGKGKVAMLPGPPGADAAKWRYDGALEYLRRFKGIKVVVTKWSASDPAEGLKNMEDILQAHPDLKGVYCFGGLIQQGVVQALKARGKKPGDVMVSCQDIAKHQEQALREGYVQVLVPNTPVNMARDAMRLAVKMALGQKVPGMTWNRTVIVTPKNVDSYDFDGNNPPEGWKAKLN</sequence>
<comment type="subcellular location">
    <subcellularLocation>
        <location evidence="1">Cell envelope</location>
    </subcellularLocation>
</comment>
<evidence type="ECO:0000256" key="2">
    <source>
        <dbReference type="ARBA" id="ARBA00007639"/>
    </source>
</evidence>
<dbReference type="GO" id="GO:0030246">
    <property type="term" value="F:carbohydrate binding"/>
    <property type="evidence" value="ECO:0007669"/>
    <property type="project" value="UniProtKB-ARBA"/>
</dbReference>
<comment type="caution">
    <text evidence="5">The sequence shown here is derived from an EMBL/GenBank/DDBJ whole genome shotgun (WGS) entry which is preliminary data.</text>
</comment>
<feature type="domain" description="Periplasmic binding protein" evidence="4">
    <location>
        <begin position="51"/>
        <end position="307"/>
    </location>
</feature>
<evidence type="ECO:0000313" key="6">
    <source>
        <dbReference type="Proteomes" id="UP000782312"/>
    </source>
</evidence>
<comment type="similarity">
    <text evidence="2">Belongs to the bacterial solute-binding protein 2 family.</text>
</comment>
<dbReference type="Proteomes" id="UP000782312">
    <property type="component" value="Unassembled WGS sequence"/>
</dbReference>
<protein>
    <submittedName>
        <fullName evidence="5">Sugar ABC transporter substrate-binding protein</fullName>
    </submittedName>
</protein>
<evidence type="ECO:0000313" key="5">
    <source>
        <dbReference type="EMBL" id="MBI3126933.1"/>
    </source>
</evidence>
<evidence type="ECO:0000256" key="3">
    <source>
        <dbReference type="ARBA" id="ARBA00022729"/>
    </source>
</evidence>
<dbReference type="EMBL" id="JACPUR010000013">
    <property type="protein sequence ID" value="MBI3126933.1"/>
    <property type="molecule type" value="Genomic_DNA"/>
</dbReference>
<dbReference type="InterPro" id="IPR025997">
    <property type="entry name" value="SBP_2_dom"/>
</dbReference>
<evidence type="ECO:0000256" key="1">
    <source>
        <dbReference type="ARBA" id="ARBA00004196"/>
    </source>
</evidence>
<dbReference type="CDD" id="cd01536">
    <property type="entry name" value="PBP1_ABC_sugar_binding-like"/>
    <property type="match status" value="1"/>
</dbReference>
<accession>A0A932HYS4</accession>
<dbReference type="Pfam" id="PF13407">
    <property type="entry name" value="Peripla_BP_4"/>
    <property type="match status" value="1"/>
</dbReference>
<dbReference type="InterPro" id="IPR028082">
    <property type="entry name" value="Peripla_BP_I"/>
</dbReference>
<name>A0A932HYS4_UNCTE</name>
<evidence type="ECO:0000259" key="4">
    <source>
        <dbReference type="Pfam" id="PF13407"/>
    </source>
</evidence>
<dbReference type="Gene3D" id="3.40.50.2300">
    <property type="match status" value="2"/>
</dbReference>
<dbReference type="SUPFAM" id="SSF53822">
    <property type="entry name" value="Periplasmic binding protein-like I"/>
    <property type="match status" value="1"/>
</dbReference>
<dbReference type="AlphaFoldDB" id="A0A932HYS4"/>
<reference evidence="5" key="1">
    <citation type="submission" date="2020-07" db="EMBL/GenBank/DDBJ databases">
        <title>Huge and variable diversity of episymbiotic CPR bacteria and DPANN archaea in groundwater ecosystems.</title>
        <authorList>
            <person name="He C.Y."/>
            <person name="Keren R."/>
            <person name="Whittaker M."/>
            <person name="Farag I.F."/>
            <person name="Doudna J."/>
            <person name="Cate J.H.D."/>
            <person name="Banfield J.F."/>
        </authorList>
    </citation>
    <scope>NUCLEOTIDE SEQUENCE</scope>
    <source>
        <strain evidence="5">NC_groundwater_763_Ag_S-0.2um_68_21</strain>
    </source>
</reference>
<proteinExistence type="inferred from homology"/>
<dbReference type="PANTHER" id="PTHR46847">
    <property type="entry name" value="D-ALLOSE-BINDING PERIPLASMIC PROTEIN-RELATED"/>
    <property type="match status" value="1"/>
</dbReference>